<dbReference type="GO" id="GO:0003998">
    <property type="term" value="F:acylphosphatase activity"/>
    <property type="evidence" value="ECO:0007669"/>
    <property type="project" value="UniProtKB-EC"/>
</dbReference>
<dbReference type="SUPFAM" id="SSF54975">
    <property type="entry name" value="Acylphosphatase/BLUF domain-like"/>
    <property type="match status" value="1"/>
</dbReference>
<dbReference type="PROSITE" id="PS00150">
    <property type="entry name" value="ACYLPHOSPHATASE_1"/>
    <property type="match status" value="1"/>
</dbReference>
<comment type="similarity">
    <text evidence="2 8">Belongs to the carbamoyltransferase HypF family.</text>
</comment>
<dbReference type="InterPro" id="IPR004421">
    <property type="entry name" value="Carbamoyltransferase_HypF"/>
</dbReference>
<dbReference type="UniPathway" id="UPA00335"/>
<dbReference type="PROSITE" id="PS51163">
    <property type="entry name" value="YRDC"/>
    <property type="match status" value="1"/>
</dbReference>
<dbReference type="InterPro" id="IPR006070">
    <property type="entry name" value="Sua5-like_dom"/>
</dbReference>
<dbReference type="PIRSF" id="PIRSF006256">
    <property type="entry name" value="CMPcnvr_hdrg_mat"/>
    <property type="match status" value="1"/>
</dbReference>
<dbReference type="Gene3D" id="3.30.420.360">
    <property type="match status" value="1"/>
</dbReference>
<dbReference type="AlphaFoldDB" id="A0A2D0N5P1"/>
<evidence type="ECO:0000313" key="12">
    <source>
        <dbReference type="EMBL" id="PHN03824.1"/>
    </source>
</evidence>
<dbReference type="OrthoDB" id="9808093at2"/>
<dbReference type="InterPro" id="IPR017945">
    <property type="entry name" value="DHBP_synth_RibB-like_a/b_dom"/>
</dbReference>
<protein>
    <recommendedName>
        <fullName evidence="8">Carbamoyltransferase</fullName>
        <ecNumber evidence="8">6.2.-.-</ecNumber>
    </recommendedName>
</protein>
<accession>A0A2D0N5P1</accession>
<keyword evidence="12" id="KW-0808">Transferase</keyword>
<dbReference type="PANTHER" id="PTHR42959:SF1">
    <property type="entry name" value="CARBAMOYLTRANSFERASE HYPF"/>
    <property type="match status" value="1"/>
</dbReference>
<dbReference type="SUPFAM" id="SSF55821">
    <property type="entry name" value="YrdC/RibB"/>
    <property type="match status" value="1"/>
</dbReference>
<evidence type="ECO:0000256" key="7">
    <source>
        <dbReference type="ARBA" id="ARBA00048220"/>
    </source>
</evidence>
<organism evidence="12 13">
    <name type="scientific">Flavilitoribacter nigricans (strain ATCC 23147 / DSM 23189 / NBRC 102662 / NCIMB 1420 / SS-2)</name>
    <name type="common">Lewinella nigricans</name>
    <dbReference type="NCBI Taxonomy" id="1122177"/>
    <lineage>
        <taxon>Bacteria</taxon>
        <taxon>Pseudomonadati</taxon>
        <taxon>Bacteroidota</taxon>
        <taxon>Saprospiria</taxon>
        <taxon>Saprospirales</taxon>
        <taxon>Lewinellaceae</taxon>
        <taxon>Flavilitoribacter</taxon>
    </lineage>
</organism>
<keyword evidence="6" id="KW-0862">Zinc</keyword>
<dbReference type="GO" id="GO:0003725">
    <property type="term" value="F:double-stranded RNA binding"/>
    <property type="evidence" value="ECO:0007669"/>
    <property type="project" value="InterPro"/>
</dbReference>
<dbReference type="NCBIfam" id="TIGR00143">
    <property type="entry name" value="hypF"/>
    <property type="match status" value="1"/>
</dbReference>
<name>A0A2D0N5P1_FLAN2</name>
<evidence type="ECO:0000256" key="9">
    <source>
        <dbReference type="PROSITE-ProRule" id="PRU00520"/>
    </source>
</evidence>
<dbReference type="InterPro" id="IPR017968">
    <property type="entry name" value="Acylphosphatase_CS"/>
</dbReference>
<comment type="caution">
    <text evidence="12">The sequence shown here is derived from an EMBL/GenBank/DDBJ whole genome shotgun (WGS) entry which is preliminary data.</text>
</comment>
<dbReference type="Proteomes" id="UP000223913">
    <property type="component" value="Unassembled WGS sequence"/>
</dbReference>
<dbReference type="InterPro" id="IPR055128">
    <property type="entry name" value="HypF_C_2"/>
</dbReference>
<dbReference type="InterPro" id="IPR001792">
    <property type="entry name" value="Acylphosphatase-like_dom"/>
</dbReference>
<dbReference type="Gene3D" id="3.30.420.40">
    <property type="match status" value="1"/>
</dbReference>
<dbReference type="EMBL" id="PDUD01000029">
    <property type="protein sequence ID" value="PHN03824.1"/>
    <property type="molecule type" value="Genomic_DNA"/>
</dbReference>
<keyword evidence="3" id="KW-0436">Ligase</keyword>
<dbReference type="GO" id="GO:0051604">
    <property type="term" value="P:protein maturation"/>
    <property type="evidence" value="ECO:0007669"/>
    <property type="project" value="TreeGrafter"/>
</dbReference>
<feature type="domain" description="Acylphosphatase-like" evidence="10">
    <location>
        <begin position="26"/>
        <end position="112"/>
    </location>
</feature>
<dbReference type="PANTHER" id="PTHR42959">
    <property type="entry name" value="CARBAMOYLTRANSFERASE"/>
    <property type="match status" value="1"/>
</dbReference>
<dbReference type="GO" id="GO:0016874">
    <property type="term" value="F:ligase activity"/>
    <property type="evidence" value="ECO:0007669"/>
    <property type="project" value="UniProtKB-UniRule"/>
</dbReference>
<dbReference type="Pfam" id="PF17788">
    <property type="entry name" value="HypF_C"/>
    <property type="match status" value="1"/>
</dbReference>
<comment type="catalytic activity">
    <reaction evidence="7">
        <text>C-terminal L-cysteinyl-[HypE protein] + carbamoyl phosphate + ATP + H2O = C-terminal S-carboxamide-L-cysteinyl-[HypE protein] + AMP + phosphate + diphosphate + H(+)</text>
        <dbReference type="Rhea" id="RHEA:55636"/>
        <dbReference type="Rhea" id="RHEA-COMP:14247"/>
        <dbReference type="Rhea" id="RHEA-COMP:14392"/>
        <dbReference type="ChEBI" id="CHEBI:15377"/>
        <dbReference type="ChEBI" id="CHEBI:15378"/>
        <dbReference type="ChEBI" id="CHEBI:30616"/>
        <dbReference type="ChEBI" id="CHEBI:33019"/>
        <dbReference type="ChEBI" id="CHEBI:43474"/>
        <dbReference type="ChEBI" id="CHEBI:58228"/>
        <dbReference type="ChEBI" id="CHEBI:76913"/>
        <dbReference type="ChEBI" id="CHEBI:139126"/>
        <dbReference type="ChEBI" id="CHEBI:456215"/>
    </reaction>
</comment>
<feature type="active site" evidence="9">
    <location>
        <position position="41"/>
    </location>
</feature>
<dbReference type="Pfam" id="PF01300">
    <property type="entry name" value="Sua5_yciO_yrdC"/>
    <property type="match status" value="1"/>
</dbReference>
<feature type="domain" description="YrdC-like" evidence="11">
    <location>
        <begin position="224"/>
        <end position="414"/>
    </location>
</feature>
<dbReference type="PROSITE" id="PS51160">
    <property type="entry name" value="ACYLPHOSPHATASE_3"/>
    <property type="match status" value="1"/>
</dbReference>
<evidence type="ECO:0000256" key="4">
    <source>
        <dbReference type="ARBA" id="ARBA00022723"/>
    </source>
</evidence>
<dbReference type="InterPro" id="IPR036046">
    <property type="entry name" value="Acylphosphatase-like_dom_sf"/>
</dbReference>
<evidence type="ECO:0000256" key="2">
    <source>
        <dbReference type="ARBA" id="ARBA00008097"/>
    </source>
</evidence>
<evidence type="ECO:0000259" key="10">
    <source>
        <dbReference type="PROSITE" id="PS51160"/>
    </source>
</evidence>
<sequence length="802" mass="90604">MVRLVAGKSGGEKGRCYRSKGLVLKSWHLHIKGQVQGVGFRPFVYQLALQQQLHGWVNNTVDGVHVVFHADAETAHTFTGAILDRAPRLARITSHRLRPTEDQTFTDFQIIHSHTEGEVQLMLTPDFALCDTCRTELHETGNRRKDYPFITCTHCGPRFSISRQLPYDRETTTMAAFTMCPECQEEYHDPTDRRYYSQTNSCPACAVTLYLSDHQLKTVSEDVSVIIERVCQYWHAGKIVAIKGIGGYLLTCDARNRESIAVLRARKHRPDKPFALMYPSEHAVLEDLDAREEELTELSGSCAPIVLLPLKEQHTLENSRAEIAPGLSRIGVMLPYTPIFELLLQAFGGPIVATSGNISNAPIVFEDKKAQTDLTAIADYLLTNNREIVFPQDDSVVQFSPFGQQRIILRRSRGMAPSFFDAPAIHADGSLLAMGAMLKHTFSLYHRGNTFVSQYLGDLQHFATEESCRHTLEHFFRLFDTQPEMILVDQHPDYPSTLLGNTLAEKFEVPVSRIQHHIAHFGAVLGENDLIDCDHPVLGVIWDGTGLGDDGQIWGGEFFLYQHYDFTRWGQLDYFPLLLNDKMAKEPRLAALSLAKDRDAALPLLRDKFTDTEWKIYQKILTEEEQIQTSSIGRLFDGIASLLGLSDRQTYEGEAAIKLEELATGYFRRNGLSFADSYGQDAPVNHNLPTRSLVAGVVHDLQAGKATDYIAAKFHYSLIDRIRRIADAYYFRHIACSGGVFQNGLLVDLLRHHLPANYQLYLHRDLSPNDENISFGQLMCHQIEILKKSNVNLDHKYQNVCV</sequence>
<dbReference type="Pfam" id="PF00708">
    <property type="entry name" value="Acylphosphatase"/>
    <property type="match status" value="1"/>
</dbReference>
<dbReference type="GO" id="GO:0016743">
    <property type="term" value="F:carboxyl- or carbamoyltransferase activity"/>
    <property type="evidence" value="ECO:0007669"/>
    <property type="project" value="UniProtKB-UniRule"/>
</dbReference>
<dbReference type="GO" id="GO:0008270">
    <property type="term" value="F:zinc ion binding"/>
    <property type="evidence" value="ECO:0007669"/>
    <property type="project" value="UniProtKB-KW"/>
</dbReference>
<keyword evidence="5" id="KW-0863">Zinc-finger</keyword>
<dbReference type="EC" id="6.2.-.-" evidence="8"/>
<keyword evidence="9" id="KW-0378">Hydrolase</keyword>
<dbReference type="Gene3D" id="3.90.870.50">
    <property type="match status" value="1"/>
</dbReference>
<comment type="pathway">
    <text evidence="1">Protein modification; [NiFe] hydrogenase maturation.</text>
</comment>
<feature type="active site" evidence="9">
    <location>
        <position position="59"/>
    </location>
</feature>
<dbReference type="Pfam" id="PF22521">
    <property type="entry name" value="HypF_C_2"/>
    <property type="match status" value="1"/>
</dbReference>
<dbReference type="Gene3D" id="3.30.110.120">
    <property type="match status" value="1"/>
</dbReference>
<dbReference type="InterPro" id="IPR041440">
    <property type="entry name" value="HypF_C"/>
</dbReference>
<dbReference type="Pfam" id="PF07503">
    <property type="entry name" value="zf-HYPF"/>
    <property type="match status" value="2"/>
</dbReference>
<evidence type="ECO:0000256" key="1">
    <source>
        <dbReference type="ARBA" id="ARBA00004711"/>
    </source>
</evidence>
<evidence type="ECO:0000259" key="11">
    <source>
        <dbReference type="PROSITE" id="PS51163"/>
    </source>
</evidence>
<evidence type="ECO:0000256" key="5">
    <source>
        <dbReference type="ARBA" id="ARBA00022771"/>
    </source>
</evidence>
<gene>
    <name evidence="12" type="primary">hypF</name>
    <name evidence="12" type="ORF">CRP01_25085</name>
</gene>
<keyword evidence="4" id="KW-0479">Metal-binding</keyword>
<reference evidence="12 13" key="1">
    <citation type="submission" date="2017-10" db="EMBL/GenBank/DDBJ databases">
        <title>The draft genome sequence of Lewinella nigricans NBRC 102662.</title>
        <authorList>
            <person name="Wang K."/>
        </authorList>
    </citation>
    <scope>NUCLEOTIDE SEQUENCE [LARGE SCALE GENOMIC DNA]</scope>
    <source>
        <strain evidence="12 13">NBRC 102662</strain>
    </source>
</reference>
<keyword evidence="13" id="KW-1185">Reference proteome</keyword>
<evidence type="ECO:0000313" key="13">
    <source>
        <dbReference type="Proteomes" id="UP000223913"/>
    </source>
</evidence>
<evidence type="ECO:0000256" key="3">
    <source>
        <dbReference type="ARBA" id="ARBA00022598"/>
    </source>
</evidence>
<comment type="catalytic activity">
    <reaction evidence="9">
        <text>an acyl phosphate + H2O = a carboxylate + phosphate + H(+)</text>
        <dbReference type="Rhea" id="RHEA:14965"/>
        <dbReference type="ChEBI" id="CHEBI:15377"/>
        <dbReference type="ChEBI" id="CHEBI:15378"/>
        <dbReference type="ChEBI" id="CHEBI:29067"/>
        <dbReference type="ChEBI" id="CHEBI:43474"/>
        <dbReference type="ChEBI" id="CHEBI:59918"/>
        <dbReference type="EC" id="3.6.1.7"/>
    </reaction>
</comment>
<proteinExistence type="inferred from homology"/>
<evidence type="ECO:0000256" key="6">
    <source>
        <dbReference type="ARBA" id="ARBA00022833"/>
    </source>
</evidence>
<dbReference type="InterPro" id="IPR011125">
    <property type="entry name" value="Znf_HypF"/>
</dbReference>
<evidence type="ECO:0000256" key="8">
    <source>
        <dbReference type="PIRNR" id="PIRNR006256"/>
    </source>
</evidence>
<dbReference type="InterPro" id="IPR051060">
    <property type="entry name" value="Carbamoyltrans_HypF-like"/>
</dbReference>